<accession>A0A6J3LWP5</accession>
<feature type="region of interest" description="Disordered" evidence="2">
    <location>
        <begin position="895"/>
        <end position="916"/>
    </location>
</feature>
<dbReference type="Proteomes" id="UP000504637">
    <property type="component" value="Unplaced"/>
</dbReference>
<feature type="region of interest" description="Disordered" evidence="2">
    <location>
        <begin position="291"/>
        <end position="316"/>
    </location>
</feature>
<feature type="region of interest" description="Disordered" evidence="2">
    <location>
        <begin position="589"/>
        <end position="612"/>
    </location>
</feature>
<feature type="region of interest" description="Disordered" evidence="2">
    <location>
        <begin position="430"/>
        <end position="453"/>
    </location>
</feature>
<feature type="compositionally biased region" description="Polar residues" evidence="2">
    <location>
        <begin position="905"/>
        <end position="916"/>
    </location>
</feature>
<feature type="compositionally biased region" description="Basic and acidic residues" evidence="2">
    <location>
        <begin position="589"/>
        <end position="601"/>
    </location>
</feature>
<feature type="region of interest" description="Disordered" evidence="2">
    <location>
        <begin position="941"/>
        <end position="961"/>
    </location>
</feature>
<evidence type="ECO:0000256" key="2">
    <source>
        <dbReference type="SAM" id="MobiDB-lite"/>
    </source>
</evidence>
<feature type="domain" description="CCZ1/INTU/HSP4 first Longin" evidence="3">
    <location>
        <begin position="173"/>
        <end position="342"/>
    </location>
</feature>
<keyword evidence="4" id="KW-1185">Reference proteome</keyword>
<feature type="compositionally biased region" description="Basic residues" evidence="2">
    <location>
        <begin position="502"/>
        <end position="512"/>
    </location>
</feature>
<dbReference type="GO" id="GO:0035658">
    <property type="term" value="C:Mon1-Ccz1 complex"/>
    <property type="evidence" value="ECO:0007669"/>
    <property type="project" value="InterPro"/>
</dbReference>
<feature type="compositionally biased region" description="Polar residues" evidence="2">
    <location>
        <begin position="642"/>
        <end position="665"/>
    </location>
</feature>
<feature type="region of interest" description="Disordered" evidence="2">
    <location>
        <begin position="495"/>
        <end position="575"/>
    </location>
</feature>
<name>A0A6J3LWP5_9PEZI</name>
<dbReference type="OrthoDB" id="240546at2759"/>
<dbReference type="InterPro" id="IPR043987">
    <property type="entry name" value="CCZ1/INTU/HSP4_longin_1"/>
</dbReference>
<dbReference type="AlphaFoldDB" id="A0A6J3LWP5"/>
<feature type="region of interest" description="Disordered" evidence="2">
    <location>
        <begin position="1"/>
        <end position="27"/>
    </location>
</feature>
<comment type="similarity">
    <text evidence="1">Belongs to the CCZ1 family.</text>
</comment>
<reference evidence="5" key="2">
    <citation type="submission" date="2020-04" db="EMBL/GenBank/DDBJ databases">
        <authorList>
            <consortium name="NCBI Genome Project"/>
        </authorList>
    </citation>
    <scope>NUCLEOTIDE SEQUENCE</scope>
    <source>
        <strain evidence="5">CBS 342.82</strain>
    </source>
</reference>
<evidence type="ECO:0000256" key="1">
    <source>
        <dbReference type="ARBA" id="ARBA00005352"/>
    </source>
</evidence>
<evidence type="ECO:0000313" key="4">
    <source>
        <dbReference type="Proteomes" id="UP000504637"/>
    </source>
</evidence>
<dbReference type="Pfam" id="PF19031">
    <property type="entry name" value="Intu_longin_1"/>
    <property type="match status" value="1"/>
</dbReference>
<feature type="region of interest" description="Disordered" evidence="2">
    <location>
        <begin position="629"/>
        <end position="671"/>
    </location>
</feature>
<protein>
    <recommendedName>
        <fullName evidence="3">CCZ1/INTU/HSP4 first Longin domain-containing protein</fullName>
    </recommendedName>
</protein>
<evidence type="ECO:0000259" key="3">
    <source>
        <dbReference type="Pfam" id="PF19031"/>
    </source>
</evidence>
<feature type="compositionally biased region" description="Low complexity" evidence="2">
    <location>
        <begin position="1057"/>
        <end position="1092"/>
    </location>
</feature>
<feature type="compositionally biased region" description="Low complexity" evidence="2">
    <location>
        <begin position="296"/>
        <end position="305"/>
    </location>
</feature>
<dbReference type="GeneID" id="54361151"/>
<evidence type="ECO:0000313" key="5">
    <source>
        <dbReference type="RefSeq" id="XP_033457109.1"/>
    </source>
</evidence>
<feature type="compositionally biased region" description="Polar residues" evidence="2">
    <location>
        <begin position="130"/>
        <end position="143"/>
    </location>
</feature>
<feature type="compositionally biased region" description="Low complexity" evidence="2">
    <location>
        <begin position="941"/>
        <end position="954"/>
    </location>
</feature>
<dbReference type="GO" id="GO:0016192">
    <property type="term" value="P:vesicle-mediated transport"/>
    <property type="evidence" value="ECO:0007669"/>
    <property type="project" value="InterPro"/>
</dbReference>
<dbReference type="RefSeq" id="XP_033457109.1">
    <property type="nucleotide sequence ID" value="XM_033603351.1"/>
</dbReference>
<reference evidence="5" key="1">
    <citation type="submission" date="2020-01" db="EMBL/GenBank/DDBJ databases">
        <authorList>
            <consortium name="DOE Joint Genome Institute"/>
            <person name="Haridas S."/>
            <person name="Albert R."/>
            <person name="Binder M."/>
            <person name="Bloem J."/>
            <person name="Labutti K."/>
            <person name="Salamov A."/>
            <person name="Andreopoulos B."/>
            <person name="Baker S.E."/>
            <person name="Barry K."/>
            <person name="Bills G."/>
            <person name="Bluhm B.H."/>
            <person name="Cannon C."/>
            <person name="Castanera R."/>
            <person name="Culley D.E."/>
            <person name="Daum C."/>
            <person name="Ezra D."/>
            <person name="Gonzalez J.B."/>
            <person name="Henrissat B."/>
            <person name="Kuo A."/>
            <person name="Liang C."/>
            <person name="Lipzen A."/>
            <person name="Lutzoni F."/>
            <person name="Magnuson J."/>
            <person name="Mondo S."/>
            <person name="Nolan M."/>
            <person name="Ohm R."/>
            <person name="Pangilinan J."/>
            <person name="Park H.-J."/>
            <person name="Ramirez L."/>
            <person name="Alfaro M."/>
            <person name="Sun H."/>
            <person name="Tritt A."/>
            <person name="Yoshinaga Y."/>
            <person name="Zwiers L.-H."/>
            <person name="Turgeon B.G."/>
            <person name="Goodwin S.B."/>
            <person name="Spatafora J.W."/>
            <person name="Crous P.W."/>
            <person name="Grigoriev I.V."/>
        </authorList>
    </citation>
    <scope>NUCLEOTIDE SEQUENCE</scope>
    <source>
        <strain evidence="5">CBS 342.82</strain>
    </source>
</reference>
<feature type="region of interest" description="Disordered" evidence="2">
    <location>
        <begin position="65"/>
        <end position="84"/>
    </location>
</feature>
<gene>
    <name evidence="5" type="ORF">K489DRAFT_372625</name>
</gene>
<dbReference type="InterPro" id="IPR013176">
    <property type="entry name" value="Ccz1"/>
</dbReference>
<sequence length="1180" mass="127501">MNTYRLLKNADQRSAKSGPGSAGLFPRGYGQGHYTRLGSKTFSAPGTGLYRTVHSSLTTITKCNLTKSSSPSQNDHGIRSLPTTQLETKRRISVMRRTIYADSDDLCALAAVIVQSSEMQDADFREHGTPENTGQTDVVSQGPPSGHCSRNAMSSSSSPWQSSSVVVPARLSFLGIYNPTLGPTDETFPDQLVFWYSRATDEARKTARQDGAGGDALREEQNEKLRQIGLAQGIIDFARAIWSDMSEAYRTFSDGRPVDSVDTEKSRIVMQELEPGWWVLASVDLTRLPTANQAPSKSSSKKSSSTTDKPATVEYSSREVSPAPLLIQQILQAHHIFQLHNGPSITELYIRQPRPKFCNLLARFWIRFARSWDVLLHGNPSADLFSGLKLSGGGELGMGVGEETWGSGERDVLEDLTRRTEGLVDVIVSRFGDSPSSDSENSHDRDEVPWMGSGNLPQAHDGVVFAGSQILSRPSLRNLSIWMRQIYTYGEHAYGARDHPSRERRRGRRRPPPAREPDPIKPLARASEDVDAKDWHPKAESNEVRTEGTRSSVETAKRANIKDRTTSSTSGPKIPAPIAVAIEQALDKATRQVESDADHGAAEASDSGTTMGIPDQYMKYLTLGLSTLAKPAPSKRPHMRRLSTSSSNTIKATTRSKQTDHSGPSSKDDTVALAQVEPIPDGEPRQAKMVRQRSLENKGHFVVGLVGDLDDVKSEGDPSESSTGSGEDDDAARILVRTVYLELTPEHVKSEYRRAKLGDSTIMEGLDALDTVEFLPPQFGNDATMNFRRLRVVVYARRPFVYCFLFENRTSSLQMSGLYKSLHRNLIAIHKPMVSSTSPARLIERINASRAAVPGHLLDPKSLKQTSLDESAPIYDLIYDPQRLTILTSIPNIPEPGTPAAEGLSMTSRGGSGNTKSTITTAWTRIEALNVHSQVLNTLLSTSSQPSSSTATPSGLIRHDLERTSKTSRGWWVVWLRLPPSDEPSAKAPASHNRNAKPNLSSNNNNDGTSFQISFATSNSTLPGPPSTTSPSQRGPPPSNDRIAVLVRNGNNLPAPTNTSESNLYSSSPSNTPLTAAQAQMQSSQQQQQQQQDGLSRAAASMWSALSLRPYSSTSPDHGAKGTGWTSLSAVTGGGGGSNSPAGSTAAGIGAGTAAAGALGGGIGVDARGWVEGVLGGLNR</sequence>
<feature type="compositionally biased region" description="Low complexity" evidence="2">
    <location>
        <begin position="996"/>
        <end position="1010"/>
    </location>
</feature>
<feature type="region of interest" description="Disordered" evidence="2">
    <location>
        <begin position="983"/>
        <end position="1098"/>
    </location>
</feature>
<feature type="region of interest" description="Disordered" evidence="2">
    <location>
        <begin position="124"/>
        <end position="161"/>
    </location>
</feature>
<dbReference type="PANTHER" id="PTHR13056:SF0">
    <property type="entry name" value="VACUOLAR FUSION PROTEIN CCZ1 HOMOLOG-RELATED"/>
    <property type="match status" value="1"/>
</dbReference>
<dbReference type="PANTHER" id="PTHR13056">
    <property type="entry name" value="VACUOLAR FUSION PROTEIN CCZ1 HOMOLOG-RELATED"/>
    <property type="match status" value="1"/>
</dbReference>
<reference evidence="5" key="3">
    <citation type="submission" date="2025-08" db="UniProtKB">
        <authorList>
            <consortium name="RefSeq"/>
        </authorList>
    </citation>
    <scope>IDENTIFICATION</scope>
    <source>
        <strain evidence="5">CBS 342.82</strain>
    </source>
</reference>
<feature type="region of interest" description="Disordered" evidence="2">
    <location>
        <begin position="709"/>
        <end position="729"/>
    </location>
</feature>
<feature type="compositionally biased region" description="Pro residues" evidence="2">
    <location>
        <begin position="1023"/>
        <end position="1039"/>
    </location>
</feature>
<feature type="compositionally biased region" description="Basic and acidic residues" evidence="2">
    <location>
        <begin position="526"/>
        <end position="548"/>
    </location>
</feature>
<organism evidence="5">
    <name type="scientific">Dissoconium aciculare CBS 342.82</name>
    <dbReference type="NCBI Taxonomy" id="1314786"/>
    <lineage>
        <taxon>Eukaryota</taxon>
        <taxon>Fungi</taxon>
        <taxon>Dikarya</taxon>
        <taxon>Ascomycota</taxon>
        <taxon>Pezizomycotina</taxon>
        <taxon>Dothideomycetes</taxon>
        <taxon>Dothideomycetidae</taxon>
        <taxon>Mycosphaerellales</taxon>
        <taxon>Dissoconiaceae</taxon>
        <taxon>Dissoconium</taxon>
    </lineage>
</organism>
<feature type="compositionally biased region" description="Polar residues" evidence="2">
    <location>
        <begin position="306"/>
        <end position="316"/>
    </location>
</feature>
<feature type="compositionally biased region" description="Basic and acidic residues" evidence="2">
    <location>
        <begin position="555"/>
        <end position="565"/>
    </location>
</feature>
<proteinExistence type="inferred from homology"/>